<dbReference type="OrthoDB" id="4091906at2759"/>
<organism evidence="2 3">
    <name type="scientific">Metschnikowia bicuspidata var. bicuspidata NRRL YB-4993</name>
    <dbReference type="NCBI Taxonomy" id="869754"/>
    <lineage>
        <taxon>Eukaryota</taxon>
        <taxon>Fungi</taxon>
        <taxon>Dikarya</taxon>
        <taxon>Ascomycota</taxon>
        <taxon>Saccharomycotina</taxon>
        <taxon>Pichiomycetes</taxon>
        <taxon>Metschnikowiaceae</taxon>
        <taxon>Metschnikowia</taxon>
    </lineage>
</organism>
<dbReference type="AlphaFoldDB" id="A0A1A0H781"/>
<protein>
    <submittedName>
        <fullName evidence="2">Uncharacterized protein</fullName>
    </submittedName>
</protein>
<accession>A0A1A0H781</accession>
<gene>
    <name evidence="2" type="ORF">METBIDRAFT_12873</name>
</gene>
<proteinExistence type="predicted"/>
<keyword evidence="1" id="KW-0732">Signal</keyword>
<dbReference type="EMBL" id="LXTC01000005">
    <property type="protein sequence ID" value="OBA19835.1"/>
    <property type="molecule type" value="Genomic_DNA"/>
</dbReference>
<reference evidence="2 3" key="1">
    <citation type="submission" date="2016-05" db="EMBL/GenBank/DDBJ databases">
        <title>Comparative genomics of biotechnologically important yeasts.</title>
        <authorList>
            <consortium name="DOE Joint Genome Institute"/>
            <person name="Riley R."/>
            <person name="Haridas S."/>
            <person name="Wolfe K.H."/>
            <person name="Lopes M.R."/>
            <person name="Hittinger C.T."/>
            <person name="Goker M."/>
            <person name="Salamov A."/>
            <person name="Wisecaver J."/>
            <person name="Long T.M."/>
            <person name="Aerts A.L."/>
            <person name="Barry K."/>
            <person name="Choi C."/>
            <person name="Clum A."/>
            <person name="Coughlan A.Y."/>
            <person name="Deshpande S."/>
            <person name="Douglass A.P."/>
            <person name="Hanson S.J."/>
            <person name="Klenk H.-P."/>
            <person name="LaButti K."/>
            <person name="Lapidus A."/>
            <person name="Lindquist E."/>
            <person name="Lipzen A."/>
            <person name="Meier-kolthoff J.P."/>
            <person name="Ohm R.A."/>
            <person name="Otillar R.P."/>
            <person name="Pangilinan J."/>
            <person name="Peng Y."/>
            <person name="Rokas A."/>
            <person name="Rosa C.A."/>
            <person name="Scheuner C."/>
            <person name="Sibirny A.A."/>
            <person name="Slot J.C."/>
            <person name="Stielow J.B."/>
            <person name="Sun H."/>
            <person name="Kurtzman C.P."/>
            <person name="Blackwell M."/>
            <person name="Grigoriev I.V."/>
            <person name="Jeffries T.W."/>
        </authorList>
    </citation>
    <scope>NUCLEOTIDE SEQUENCE [LARGE SCALE GENOMIC DNA]</scope>
    <source>
        <strain evidence="2 3">NRRL YB-4993</strain>
    </source>
</reference>
<sequence length="217" mass="24620">MHLAAYLTSIFMLLSAALAVLVSKRFFRPSSQVFSIIAHHEGEVFHSHLLKWDGSDLLLNTDTNAFFGRVRASQGYILNLPKYEGLVNGTQKAANTVNVHVDPKTYKLTTSNDPDEATHGFGITDQKLTFKNSTDFLACPDWSYRSQYHVYWGNNNMTKCPHNATGYHVEMIVQTDAYTNYNPSSNRRIPAVSNSSNSTTTPNYMYEESAKKRFLWF</sequence>
<feature type="signal peptide" evidence="1">
    <location>
        <begin position="1"/>
        <end position="19"/>
    </location>
</feature>
<feature type="chain" id="PRO_5008508809" evidence="1">
    <location>
        <begin position="20"/>
        <end position="217"/>
    </location>
</feature>
<evidence type="ECO:0000256" key="1">
    <source>
        <dbReference type="SAM" id="SignalP"/>
    </source>
</evidence>
<evidence type="ECO:0000313" key="3">
    <source>
        <dbReference type="Proteomes" id="UP000092555"/>
    </source>
</evidence>
<evidence type="ECO:0000313" key="2">
    <source>
        <dbReference type="EMBL" id="OBA19835.1"/>
    </source>
</evidence>
<dbReference type="GeneID" id="30027250"/>
<dbReference type="RefSeq" id="XP_018710360.1">
    <property type="nucleotide sequence ID" value="XM_018854274.1"/>
</dbReference>
<dbReference type="Proteomes" id="UP000092555">
    <property type="component" value="Unassembled WGS sequence"/>
</dbReference>
<name>A0A1A0H781_9ASCO</name>
<keyword evidence="3" id="KW-1185">Reference proteome</keyword>
<comment type="caution">
    <text evidence="2">The sequence shown here is derived from an EMBL/GenBank/DDBJ whole genome shotgun (WGS) entry which is preliminary data.</text>
</comment>